<dbReference type="Pfam" id="PF09840">
    <property type="entry name" value="DUF2067"/>
    <property type="match status" value="1"/>
</dbReference>
<evidence type="ECO:0000313" key="2">
    <source>
        <dbReference type="Proteomes" id="UP000244093"/>
    </source>
</evidence>
<accession>A0A2R7Y3V0</accession>
<name>A0A2R7Y3V0_9CREN</name>
<protein>
    <recommendedName>
        <fullName evidence="3">DUF2067 domain-containing protein</fullName>
    </recommendedName>
</protein>
<gene>
    <name evidence="1" type="ORF">B7O98_06060</name>
</gene>
<dbReference type="Proteomes" id="UP000244093">
    <property type="component" value="Unassembled WGS sequence"/>
</dbReference>
<dbReference type="InterPro" id="IPR019202">
    <property type="entry name" value="DUF2067"/>
</dbReference>
<evidence type="ECO:0008006" key="3">
    <source>
        <dbReference type="Google" id="ProtNLM"/>
    </source>
</evidence>
<organism evidence="1 2">
    <name type="scientific">Zestosphaera tikiterensis</name>
    <dbReference type="NCBI Taxonomy" id="1973259"/>
    <lineage>
        <taxon>Archaea</taxon>
        <taxon>Thermoproteota</taxon>
        <taxon>Thermoprotei</taxon>
        <taxon>Desulfurococcales</taxon>
        <taxon>Desulfurococcaceae</taxon>
        <taxon>Zestosphaera</taxon>
    </lineage>
</organism>
<sequence>MMVFKINLPCSSYEECLKIAEGIIKAKGVNASLIKYVVKGSSLEIQVFGSGVEASQVKKAVVNTYKSLKKLTAEEIKTSISITEIMKRVGKPLITDALVEVLNMEGYNAYIREGKIYSRINPDMLLSISEALALKLKDLVSIYPRASHSVKAFITSYAYLKDLSVKEAVEELLGKGCLIKNDNILQVPGEWRGMLRKCLEL</sequence>
<proteinExistence type="predicted"/>
<dbReference type="EMBL" id="NBVN01000004">
    <property type="protein sequence ID" value="PUA32231.1"/>
    <property type="molecule type" value="Genomic_DNA"/>
</dbReference>
<reference evidence="1" key="2">
    <citation type="journal article" date="2018" name="Syst. Appl. Microbiol.">
        <title>A new symbiotic nanoarchaeote (Candidatus Nanoclepta minutus) and its host (Zestosphaera tikiterensis gen. nov., sp. nov.) from a New Zealand hot spring.</title>
        <authorList>
            <person name="St John E."/>
            <person name="Liu Y."/>
            <person name="Podar M."/>
            <person name="Stott M.B."/>
            <person name="Meneghin J."/>
            <person name="Chen Z."/>
            <person name="Lagutin K."/>
            <person name="Mitchell K."/>
            <person name="Reysenbach A.L."/>
        </authorList>
    </citation>
    <scope>NUCLEOTIDE SEQUENCE [LARGE SCALE GENOMIC DNA]</scope>
    <source>
        <strain evidence="1">NZ3</strain>
    </source>
</reference>
<evidence type="ECO:0000313" key="1">
    <source>
        <dbReference type="EMBL" id="PUA32231.1"/>
    </source>
</evidence>
<reference evidence="1" key="1">
    <citation type="submission" date="2017-04" db="EMBL/GenBank/DDBJ databases">
        <authorList>
            <person name="Afonso C.L."/>
            <person name="Miller P.J."/>
            <person name="Scott M.A."/>
            <person name="Spackman E."/>
            <person name="Goraichik I."/>
            <person name="Dimitrov K.M."/>
            <person name="Suarez D.L."/>
            <person name="Swayne D.E."/>
        </authorList>
    </citation>
    <scope>NUCLEOTIDE SEQUENCE</scope>
    <source>
        <strain evidence="1">NZ3</strain>
    </source>
</reference>
<comment type="caution">
    <text evidence="1">The sequence shown here is derived from an EMBL/GenBank/DDBJ whole genome shotgun (WGS) entry which is preliminary data.</text>
</comment>
<dbReference type="AlphaFoldDB" id="A0A2R7Y3V0"/>